<evidence type="ECO:0000256" key="1">
    <source>
        <dbReference type="SAM" id="Phobius"/>
    </source>
</evidence>
<keyword evidence="1" id="KW-1133">Transmembrane helix</keyword>
<keyword evidence="3" id="KW-1185">Reference proteome</keyword>
<feature type="transmembrane region" description="Helical" evidence="1">
    <location>
        <begin position="266"/>
        <end position="283"/>
    </location>
</feature>
<dbReference type="EMBL" id="QGMZ01000004">
    <property type="protein sequence ID" value="PWR76191.1"/>
    <property type="molecule type" value="Genomic_DNA"/>
</dbReference>
<feature type="transmembrane region" description="Helical" evidence="1">
    <location>
        <begin position="5"/>
        <end position="23"/>
    </location>
</feature>
<evidence type="ECO:0000313" key="2">
    <source>
        <dbReference type="EMBL" id="PWR76191.1"/>
    </source>
</evidence>
<feature type="transmembrane region" description="Helical" evidence="1">
    <location>
        <begin position="35"/>
        <end position="52"/>
    </location>
</feature>
<keyword evidence="1" id="KW-0812">Transmembrane</keyword>
<organism evidence="2 3">
    <name type="scientific">Methanospirillum stamsii</name>
    <dbReference type="NCBI Taxonomy" id="1277351"/>
    <lineage>
        <taxon>Archaea</taxon>
        <taxon>Methanobacteriati</taxon>
        <taxon>Methanobacteriota</taxon>
        <taxon>Stenosarchaea group</taxon>
        <taxon>Methanomicrobia</taxon>
        <taxon>Methanomicrobiales</taxon>
        <taxon>Methanospirillaceae</taxon>
        <taxon>Methanospirillum</taxon>
    </lineage>
</organism>
<feature type="transmembrane region" description="Helical" evidence="1">
    <location>
        <begin position="242"/>
        <end position="260"/>
    </location>
</feature>
<name>A0A2V2NKQ7_9EURY</name>
<sequence>MKYSLICCPFIGLTFFSFCTWIITENELKQISNYSDYLLLIAFFLLIISVLVKKQSVIESILWTYESRKYLLIIFAAVCLIFIIPYLSSVNQLTSYTTGIDQIHYAIISKDISLKNNPELIIQNPFVHKNHYAHSLKNIYSPYVAPVIPVLFFPLEIYEVQNILIHFFILLDAILLWILLIACFNYRKEIACIIACLFVFNFNIIWLVNVYHFGNIISMGFFIILFLTLYIGYGSFKKLKDIIFYIPVFTALIFSLIITYINYLPFFFAVSILFLLFSFVLSIKSKNDITLQFLTSKFDIIRFYFLKFQREIFPSFLLLLSSFVIAIIIQPDSTISKITTFYGLNIAGIPMPFPTPSSIFGVVLWSDKLLFFHIVASIIVLWIIYCSIKKFSLKKSQLFSFMLAIITVFIFSYLFLLYQTIYINSVISYKLQKLVGFFLPLLLPVACYYFADYKLNLLNIRKFLSDFKKLELVQKIVSIIVILIVMSIFFVGIYFSQTPGKALEQSTIELSDYFEKHEIKSLNIWDPSYWDMWIIYFLFDKVPLYLSQDTYYNKQNEMLGDVNLHRLDDIVNYSQIIKINNMYGIIPSNILNEVKLGEGWYTLEGSNFNHWRWGGNKGLDPEIFINLSYEKNVKITVDYFLINPEGKFFDIMLNDKKIKECNSSGYCIIESIDIPRGNNTMKFHPEFDFILPMNDPRTLSIAMEKINIIKNE</sequence>
<feature type="transmembrane region" description="Helical" evidence="1">
    <location>
        <begin position="370"/>
        <end position="388"/>
    </location>
</feature>
<accession>A0A2V2NKQ7</accession>
<keyword evidence="1" id="KW-0472">Membrane</keyword>
<feature type="transmembrane region" description="Helical" evidence="1">
    <location>
        <begin position="214"/>
        <end position="233"/>
    </location>
</feature>
<protein>
    <submittedName>
        <fullName evidence="2">Uncharacterized protein</fullName>
    </submittedName>
</protein>
<proteinExistence type="predicted"/>
<gene>
    <name evidence="2" type="ORF">DLD82_01500</name>
</gene>
<feature type="transmembrane region" description="Helical" evidence="1">
    <location>
        <begin position="163"/>
        <end position="183"/>
    </location>
</feature>
<feature type="transmembrane region" description="Helical" evidence="1">
    <location>
        <begin position="70"/>
        <end position="88"/>
    </location>
</feature>
<dbReference type="Proteomes" id="UP000245934">
    <property type="component" value="Unassembled WGS sequence"/>
</dbReference>
<feature type="transmembrane region" description="Helical" evidence="1">
    <location>
        <begin position="472"/>
        <end position="495"/>
    </location>
</feature>
<feature type="transmembrane region" description="Helical" evidence="1">
    <location>
        <begin position="190"/>
        <end position="208"/>
    </location>
</feature>
<comment type="caution">
    <text evidence="2">The sequence shown here is derived from an EMBL/GenBank/DDBJ whole genome shotgun (WGS) entry which is preliminary data.</text>
</comment>
<reference evidence="2 3" key="1">
    <citation type="submission" date="2018-05" db="EMBL/GenBank/DDBJ databases">
        <title>Draft genome of Methanospirillum stamsii Pt1.</title>
        <authorList>
            <person name="Dueholm M.S."/>
            <person name="Nielsen P.H."/>
            <person name="Bakmann L.F."/>
            <person name="Otzen D.E."/>
        </authorList>
    </citation>
    <scope>NUCLEOTIDE SEQUENCE [LARGE SCALE GENOMIC DNA]</scope>
    <source>
        <strain evidence="2 3">Pt1</strain>
    </source>
</reference>
<feature type="transmembrane region" description="Helical" evidence="1">
    <location>
        <begin position="312"/>
        <end position="329"/>
    </location>
</feature>
<evidence type="ECO:0000313" key="3">
    <source>
        <dbReference type="Proteomes" id="UP000245934"/>
    </source>
</evidence>
<feature type="transmembrane region" description="Helical" evidence="1">
    <location>
        <begin position="400"/>
        <end position="422"/>
    </location>
</feature>
<dbReference type="AlphaFoldDB" id="A0A2V2NKQ7"/>
<feature type="transmembrane region" description="Helical" evidence="1">
    <location>
        <begin position="434"/>
        <end position="451"/>
    </location>
</feature>